<organism evidence="1 2">
    <name type="scientific">Capsulimonas corticalis</name>
    <dbReference type="NCBI Taxonomy" id="2219043"/>
    <lineage>
        <taxon>Bacteria</taxon>
        <taxon>Bacillati</taxon>
        <taxon>Armatimonadota</taxon>
        <taxon>Armatimonadia</taxon>
        <taxon>Capsulimonadales</taxon>
        <taxon>Capsulimonadaceae</taxon>
        <taxon>Capsulimonas</taxon>
    </lineage>
</organism>
<keyword evidence="2" id="KW-1185">Reference proteome</keyword>
<evidence type="ECO:0000313" key="1">
    <source>
        <dbReference type="EMBL" id="BDI31275.1"/>
    </source>
</evidence>
<sequence>MGIYEHLKHFGGKPVVNWESGDFLENPSKMAYRISISWEENDADAKWTDKFSQFLSEPNVGEVTAIIVGPWEGAMDSSGASESAVEALVAAHGKLPNLQALFVGEILAEEAEISWIQQSDLSALFNAYPLLETFYARGGNGLNLGSPTHALLKTLVVQSGGLDAEVVREVLGASLPALEHLELWLGDSSYGATTTVDDLGPLLSGALFPGLKYLGLCDAEISDEIAAAIATAPILGQIEVLDLSLGTLGDDGALALISAPSLGKLRHLDIHHHYVTPEVVERLLALPISVDATGPETAHDDEDRYVAVSE</sequence>
<dbReference type="SUPFAM" id="SSF52047">
    <property type="entry name" value="RNI-like"/>
    <property type="match status" value="1"/>
</dbReference>
<accession>A0A402CYR2</accession>
<dbReference type="OrthoDB" id="9781345at2"/>
<dbReference type="KEGG" id="ccot:CCAX7_33260"/>
<dbReference type="RefSeq" id="WP_119322431.1">
    <property type="nucleotide sequence ID" value="NZ_AP025739.1"/>
</dbReference>
<dbReference type="InterPro" id="IPR047722">
    <property type="entry name" value="STM4015-like"/>
</dbReference>
<protein>
    <submittedName>
        <fullName evidence="1">Uncharacterized protein</fullName>
    </submittedName>
</protein>
<reference evidence="1 2" key="1">
    <citation type="journal article" date="2019" name="Int. J. Syst. Evol. Microbiol.">
        <title>Capsulimonas corticalis gen. nov., sp. nov., an aerobic capsulated bacterium, of a novel bacterial order, Capsulimonadales ord. nov., of the class Armatimonadia of the phylum Armatimonadetes.</title>
        <authorList>
            <person name="Li J."/>
            <person name="Kudo C."/>
            <person name="Tonouchi A."/>
        </authorList>
    </citation>
    <scope>NUCLEOTIDE SEQUENCE [LARGE SCALE GENOMIC DNA]</scope>
    <source>
        <strain evidence="1 2">AX-7</strain>
    </source>
</reference>
<dbReference type="Proteomes" id="UP000287394">
    <property type="component" value="Chromosome"/>
</dbReference>
<dbReference type="NCBIfam" id="NF038076">
    <property type="entry name" value="fam_STM4015"/>
    <property type="match status" value="1"/>
</dbReference>
<name>A0A402CYR2_9BACT</name>
<dbReference type="Gene3D" id="3.80.10.10">
    <property type="entry name" value="Ribonuclease Inhibitor"/>
    <property type="match status" value="1"/>
</dbReference>
<gene>
    <name evidence="1" type="ORF">CCAX7_33260</name>
</gene>
<evidence type="ECO:0000313" key="2">
    <source>
        <dbReference type="Proteomes" id="UP000287394"/>
    </source>
</evidence>
<dbReference type="InterPro" id="IPR032675">
    <property type="entry name" value="LRR_dom_sf"/>
</dbReference>
<dbReference type="AlphaFoldDB" id="A0A402CYR2"/>
<proteinExistence type="predicted"/>
<dbReference type="EMBL" id="AP025739">
    <property type="protein sequence ID" value="BDI31275.1"/>
    <property type="molecule type" value="Genomic_DNA"/>
</dbReference>